<feature type="domain" description="SD-repeat containing protein B" evidence="5">
    <location>
        <begin position="1502"/>
        <end position="1564"/>
    </location>
</feature>
<keyword evidence="3" id="KW-0732">Signal</keyword>
<keyword evidence="8" id="KW-1185">Reference proteome</keyword>
<keyword evidence="4" id="KW-0472">Membrane</keyword>
<dbReference type="InterPro" id="IPR047589">
    <property type="entry name" value="DUF11_rpt"/>
</dbReference>
<dbReference type="SUPFAM" id="SSF117074">
    <property type="entry name" value="Hypothetical protein PA1324"/>
    <property type="match status" value="2"/>
</dbReference>
<organism evidence="7 8">
    <name type="scientific">Pseudohalioglobus lutimaris</name>
    <dbReference type="NCBI Taxonomy" id="1737061"/>
    <lineage>
        <taxon>Bacteria</taxon>
        <taxon>Pseudomonadati</taxon>
        <taxon>Pseudomonadota</taxon>
        <taxon>Gammaproteobacteria</taxon>
        <taxon>Cellvibrionales</taxon>
        <taxon>Halieaceae</taxon>
        <taxon>Pseudohalioglobus</taxon>
    </lineage>
</organism>
<evidence type="ECO:0000313" key="7">
    <source>
        <dbReference type="EMBL" id="PLW70916.1"/>
    </source>
</evidence>
<dbReference type="OrthoDB" id="28717at2"/>
<dbReference type="PANTHER" id="PTHR23303">
    <property type="entry name" value="CARBOXYPEPTIDASE REGULATORY REGION-CONTAINING"/>
    <property type="match status" value="1"/>
</dbReference>
<name>A0A2N5X8U2_9GAMM</name>
<dbReference type="RefSeq" id="WP_101517092.1">
    <property type="nucleotide sequence ID" value="NZ_PKUS01000001.1"/>
</dbReference>
<evidence type="ECO:0000256" key="1">
    <source>
        <dbReference type="ARBA" id="ARBA00004613"/>
    </source>
</evidence>
<feature type="transmembrane region" description="Helical" evidence="4">
    <location>
        <begin position="1864"/>
        <end position="1882"/>
    </location>
</feature>
<dbReference type="Pfam" id="PF25564">
    <property type="entry name" value="DUF7933"/>
    <property type="match status" value="6"/>
</dbReference>
<dbReference type="Proteomes" id="UP000235005">
    <property type="component" value="Unassembled WGS sequence"/>
</dbReference>
<feature type="domain" description="DUF7933" evidence="6">
    <location>
        <begin position="1229"/>
        <end position="1344"/>
    </location>
</feature>
<dbReference type="InterPro" id="IPR051417">
    <property type="entry name" value="SDr/BOS_complex"/>
</dbReference>
<protein>
    <recommendedName>
        <fullName evidence="9">SD-repeat containing protein B domain-containing protein</fullName>
    </recommendedName>
</protein>
<dbReference type="Gene3D" id="2.60.40.10">
    <property type="entry name" value="Immunoglobulins"/>
    <property type="match status" value="2"/>
</dbReference>
<evidence type="ECO:0000259" key="5">
    <source>
        <dbReference type="Pfam" id="PF17210"/>
    </source>
</evidence>
<dbReference type="GO" id="GO:0005576">
    <property type="term" value="C:extracellular region"/>
    <property type="evidence" value="ECO:0007669"/>
    <property type="project" value="UniProtKB-SubCell"/>
</dbReference>
<evidence type="ECO:0000259" key="6">
    <source>
        <dbReference type="Pfam" id="PF25564"/>
    </source>
</evidence>
<gene>
    <name evidence="7" type="ORF">C0039_01975</name>
</gene>
<feature type="domain" description="DUF7933" evidence="6">
    <location>
        <begin position="1070"/>
        <end position="1173"/>
    </location>
</feature>
<accession>A0A2N5X8U2</accession>
<sequence>MIFSRYTKTRTATETNARKISGPLILLGAFIASGTVFPSATHAQNSQFTVAVTTSPDLLPNSSTVLPGGQTSLRITLQNDDVSPIADAQYSGSLPGDAARELVIDGSRSASISPLGCAGILTAPAGGSSVAFSGVNVPAETPSGPGLCFVDLPVVARSLNGQVGSLTYRVDGAEVSYDTGAGTDVAGSGGEQSISIGAASRPRVVKSFIGGSLVTLGGEGTRLRIRIINDGPLAIDLSGISLEDVFPIRGAGGAIISPDFGTVTTNCGGSTVVGPAAGNVGVAVSGVNLAAGAGCNVDIDVNGVHTNGAFQVTAQNRIEPGSFDSDQGLRPSSAATRNVTVRSPLNIAKAFANPVIASGQSDSFTITLTNAGTDPITINTLTDNPLANGDAGSLVILDNNPANVTTSCGGAGTVSLLDGGNGFQIAGIVVPARSGTTNGQCTVSVNYSGTVQNVETPESYTNLIRGNTTATSDVDIANAGVFVNNTSATVIIADRLRVLKSRILTPPSTSNAAPGEPVRYRVTIQNFSDSVLNDLSLTDALDNDSTLLLGGTFDPVSFDPGDQANSAVCNALTVTTPAGGNSAGFELQGLPARTSPSSPGQCAIEFWVMIDPDATSATSNSIASGAVCFNSLAACNGSASNSVSTSLRTPVEFVKTFDGSNSVTKPEGVPARLRLELRNFSVSALTGVAFSDDLPSGPGNPFEQLRIASPANITNSCGGSIVAIGDTTSLELDNGTVPAFNGSAGVCAIEVDVVGPAGVYVNTGRVTGGQRLNADGSAALISPGSVLTDNATLSYESVLVADKAFAPDRIGSGGLSTVSIALQNRSVDQPLTGITVTDPLPAGMRVATPANAYSTCAGAPVINAASGATTVSLSGATLPPGASCALLFDVVATGSADWTNTIPAGNITADNGILNTAPVTGTLIYDAPAEPSISKQIDPGSIVPGQSAELTITITNGANPLTGVTVVDWFTEDGLPGGVENGMKIAPDPRASTNCVSGIVTAVAGERNVRLSGAELAAGQTCEVFVQITSESVGTIVNRIPFDAIASEQGATNASTSASSSLTTSRNVGVSKLFSPTVISPNEVSRLRIEIFNGDEAALSGLSLVDNYPTGLVNAPTPNPITNCGGAALLSLPGPGSINLTNGALAAAVGNSAGSCFIEVNVTAASEGSYRNEIPADTLTGGGTPVPHPPAITTLEVRERIIANKAIDSFTLDPTVPSGFVSGTAVRLPGVVAPLTIRLENPNSIALTDVQFVDALPEGLTLAATPNVATTCADGVATGVANGRDLTLTGATLAATGNAGAICTVTADVFSNVPGIYTNEIPAGGVSSFEGVENDPPTQAQIVVSEPPTVSKTFDPPVIPPNGTSTLSIVLGNDNDTAGTLSADLVDSLPATPGAMVIATPANDSIGSCSGTFTATAGGNTVTLASGATIPPGGCVLTVDVTAATAGDYLNSIPVGALQSNLGPNDEPTEAPLKVSTLGYISGKVFVDNQTLPTGVFIPGDSTPVTGNTVELFSGAACSGTALESTSTDAQGNYLFSDLPAGTYSVCQPTQPTGTLNSITTAGTIVAIGASGGMPGSPANPSLVTSEITSIVLGNNGGNAAEVSGSPNNDFSEVLPATINGNVYYDRNDDGIIDAGEPGIGGVEIQLTGPVTLTTTTAPDGSWNFTGLPPGDYTVTEIQPGGWTDGQDTAGNVGGTPVGDDSLSDLISGITLGSGDAGVEYNFGELAPAALALDVNTVCINDVPLVDYSIAGFSGASAPNVTVRWITPGGRVVEELTDQPGTGRLLWPGASVDAAGIATGWPGWAFINDEWVEVADDRRPEMTIEVEFNPSGSATVTYPPARASCAAQPAGTFRAQGIPTSPQWLMLLAALLLIALASPTLARSHRR</sequence>
<proteinExistence type="predicted"/>
<reference evidence="7 8" key="1">
    <citation type="submission" date="2018-01" db="EMBL/GenBank/DDBJ databases">
        <title>The draft genome sequence of Halioglobus lutimaris HF004.</title>
        <authorList>
            <person name="Du Z.-J."/>
            <person name="Shi M.-J."/>
        </authorList>
    </citation>
    <scope>NUCLEOTIDE SEQUENCE [LARGE SCALE GENOMIC DNA]</scope>
    <source>
        <strain evidence="7 8">HF004</strain>
    </source>
</reference>
<comment type="subcellular location">
    <subcellularLocation>
        <location evidence="1">Secreted</location>
    </subcellularLocation>
</comment>
<dbReference type="NCBIfam" id="TIGR01451">
    <property type="entry name" value="B_ant_repeat"/>
    <property type="match status" value="1"/>
</dbReference>
<keyword evidence="4" id="KW-1133">Transmembrane helix</keyword>
<keyword evidence="2" id="KW-0964">Secreted</keyword>
<dbReference type="PANTHER" id="PTHR23303:SF15">
    <property type="entry name" value="COLOSSIN-A"/>
    <property type="match status" value="1"/>
</dbReference>
<feature type="domain" description="SD-repeat containing protein B" evidence="5">
    <location>
        <begin position="1620"/>
        <end position="1715"/>
    </location>
</feature>
<comment type="caution">
    <text evidence="7">The sequence shown here is derived from an EMBL/GenBank/DDBJ whole genome shotgun (WGS) entry which is preliminary data.</text>
</comment>
<dbReference type="InterPro" id="IPR057693">
    <property type="entry name" value="DUF7933"/>
</dbReference>
<evidence type="ECO:0000256" key="4">
    <source>
        <dbReference type="SAM" id="Phobius"/>
    </source>
</evidence>
<evidence type="ECO:0008006" key="9">
    <source>
        <dbReference type="Google" id="ProtNLM"/>
    </source>
</evidence>
<feature type="domain" description="DUF7933" evidence="6">
    <location>
        <begin position="655"/>
        <end position="771"/>
    </location>
</feature>
<feature type="domain" description="DUF7933" evidence="6">
    <location>
        <begin position="802"/>
        <end position="924"/>
    </location>
</feature>
<evidence type="ECO:0000313" key="8">
    <source>
        <dbReference type="Proteomes" id="UP000235005"/>
    </source>
</evidence>
<dbReference type="Pfam" id="PF17210">
    <property type="entry name" value="SdrD_B"/>
    <property type="match status" value="2"/>
</dbReference>
<keyword evidence="4" id="KW-0812">Transmembrane</keyword>
<feature type="domain" description="DUF7933" evidence="6">
    <location>
        <begin position="931"/>
        <end position="1058"/>
    </location>
</feature>
<evidence type="ECO:0000256" key="3">
    <source>
        <dbReference type="ARBA" id="ARBA00022729"/>
    </source>
</evidence>
<feature type="domain" description="DUF7933" evidence="6">
    <location>
        <begin position="1348"/>
        <end position="1475"/>
    </location>
</feature>
<dbReference type="InterPro" id="IPR033764">
    <property type="entry name" value="Sdr_B"/>
</dbReference>
<evidence type="ECO:0000256" key="2">
    <source>
        <dbReference type="ARBA" id="ARBA00022525"/>
    </source>
</evidence>
<dbReference type="EMBL" id="PKUS01000001">
    <property type="protein sequence ID" value="PLW70916.1"/>
    <property type="molecule type" value="Genomic_DNA"/>
</dbReference>
<dbReference type="InterPro" id="IPR013783">
    <property type="entry name" value="Ig-like_fold"/>
</dbReference>